<evidence type="ECO:0000313" key="2">
    <source>
        <dbReference type="Proteomes" id="UP000005092"/>
    </source>
</evidence>
<reference evidence="1 2" key="1">
    <citation type="submission" date="2012-02" db="EMBL/GenBank/DDBJ databases">
        <title>Improved High-Quality Draft Sequence of Rhizobium leguminosarum bv. trifolii WSM597.</title>
        <authorList>
            <consortium name="US DOE Joint Genome Institute"/>
            <person name="Lucas S."/>
            <person name="Han J."/>
            <person name="Lapidus A."/>
            <person name="Cheng J.-F."/>
            <person name="Goodwin L."/>
            <person name="Pitluck S."/>
            <person name="Peters L."/>
            <person name="Ovchinnikova G."/>
            <person name="Held B."/>
            <person name="Detter J.C."/>
            <person name="Han C."/>
            <person name="Tapia R."/>
            <person name="Land M."/>
            <person name="Hauser L."/>
            <person name="Kyrpides N."/>
            <person name="Ivanova N."/>
            <person name="Pagani I."/>
            <person name="Brau L."/>
            <person name="Yates R."/>
            <person name="O'Hara G."/>
            <person name="Rui T."/>
            <person name="Howieson J."/>
            <person name="Reeve W."/>
            <person name="Woyke T."/>
        </authorList>
    </citation>
    <scope>NUCLEOTIDE SEQUENCE [LARGE SCALE GENOMIC DNA]</scope>
    <source>
        <strain evidence="1 2">WSM597</strain>
    </source>
</reference>
<organism evidence="1 2">
    <name type="scientific">Rhizobium leguminosarum bv. trifolii WSM597</name>
    <dbReference type="NCBI Taxonomy" id="754764"/>
    <lineage>
        <taxon>Bacteria</taxon>
        <taxon>Pseudomonadati</taxon>
        <taxon>Pseudomonadota</taxon>
        <taxon>Alphaproteobacteria</taxon>
        <taxon>Hyphomicrobiales</taxon>
        <taxon>Rhizobiaceae</taxon>
        <taxon>Rhizobium/Agrobacterium group</taxon>
        <taxon>Rhizobium</taxon>
    </lineage>
</organism>
<accession>I9N3Z2</accession>
<dbReference type="HOGENOM" id="CLU_2318181_0_0_5"/>
<dbReference type="AlphaFoldDB" id="I9N3Z2"/>
<sequence length="99" mass="11063">MPTEPQKITGISIIPTTKIFVTAKLRNAINAAKSITVTVSCYGHEVRDRSDFGLSFGRSLHRQIAIDRLRELPKSERAGPTESVQPRDETLLLRVAFKD</sequence>
<evidence type="ECO:0000313" key="1">
    <source>
        <dbReference type="EMBL" id="EJB02609.1"/>
    </source>
</evidence>
<proteinExistence type="predicted"/>
<dbReference type="Proteomes" id="UP000005092">
    <property type="component" value="Unassembled WGS sequence"/>
</dbReference>
<name>I9N3Z2_RHILT</name>
<gene>
    <name evidence="1" type="ORF">Rleg9DRAFT_1413</name>
</gene>
<protein>
    <submittedName>
        <fullName evidence="1">Uncharacterized protein</fullName>
    </submittedName>
</protein>
<dbReference type="EMBL" id="JH719381">
    <property type="protein sequence ID" value="EJB02609.1"/>
    <property type="molecule type" value="Genomic_DNA"/>
</dbReference>